<dbReference type="EMBL" id="PFAN01000063">
    <property type="protein sequence ID" value="PIR94995.1"/>
    <property type="molecule type" value="Genomic_DNA"/>
</dbReference>
<dbReference type="GO" id="GO:0046872">
    <property type="term" value="F:metal ion binding"/>
    <property type="evidence" value="ECO:0007669"/>
    <property type="project" value="UniProtKB-KW"/>
</dbReference>
<dbReference type="PANTHER" id="PTHR43165">
    <property type="entry name" value="METALLOPHOSPHOESTERASE"/>
    <property type="match status" value="1"/>
</dbReference>
<proteinExistence type="inferred from homology"/>
<comment type="caution">
    <text evidence="4">The sequence shown here is derived from an EMBL/GenBank/DDBJ whole genome shotgun (WGS) entry which is preliminary data.</text>
</comment>
<accession>A0A2H0V7D2</accession>
<dbReference type="EC" id="3.1.4.-" evidence="2"/>
<sequence length="164" mass="18907">MKIAIMSDIHDNMLNLTKFLSWIKENKIDQIICCGDVCNNETLKYLANNFKKTIYLVYGNAELYQPEETKKFKNINFVGRFGAVDIFGKKIGLCHEPWFVEKVQEQDQCSFIFYGHTHKPWEETKNNAVVLNPGTLGGVFYMATFAVVDLDNGQRELKILSKLK</sequence>
<dbReference type="InterPro" id="IPR024654">
    <property type="entry name" value="Calcineurin-like_PHP_lpxH"/>
</dbReference>
<dbReference type="GO" id="GO:0016787">
    <property type="term" value="F:hydrolase activity"/>
    <property type="evidence" value="ECO:0007669"/>
    <property type="project" value="UniProtKB-UniRule"/>
</dbReference>
<dbReference type="SUPFAM" id="SSF56300">
    <property type="entry name" value="Metallo-dependent phosphatases"/>
    <property type="match status" value="1"/>
</dbReference>
<dbReference type="Gene3D" id="3.60.21.10">
    <property type="match status" value="1"/>
</dbReference>
<comment type="cofactor">
    <cofactor evidence="2">
        <name>a divalent metal cation</name>
        <dbReference type="ChEBI" id="CHEBI:60240"/>
    </cofactor>
</comment>
<dbReference type="InterPro" id="IPR029052">
    <property type="entry name" value="Metallo-depent_PP-like"/>
</dbReference>
<evidence type="ECO:0000256" key="2">
    <source>
        <dbReference type="RuleBase" id="RU362039"/>
    </source>
</evidence>
<dbReference type="NCBIfam" id="TIGR00040">
    <property type="entry name" value="yfcE"/>
    <property type="match status" value="1"/>
</dbReference>
<dbReference type="InterPro" id="IPR053193">
    <property type="entry name" value="MetalloPDE_YfcE-like"/>
</dbReference>
<dbReference type="InterPro" id="IPR000979">
    <property type="entry name" value="Phosphodiesterase_MJ0936/Vps29"/>
</dbReference>
<name>A0A2H0V7D2_9BACT</name>
<dbReference type="PANTHER" id="PTHR43165:SF1">
    <property type="entry name" value="PHOSPHODIESTERASE MJ0936"/>
    <property type="match status" value="1"/>
</dbReference>
<evidence type="ECO:0000313" key="5">
    <source>
        <dbReference type="Proteomes" id="UP000228614"/>
    </source>
</evidence>
<protein>
    <recommendedName>
        <fullName evidence="2">Phosphoesterase</fullName>
        <ecNumber evidence="2">3.1.4.-</ecNumber>
    </recommendedName>
</protein>
<gene>
    <name evidence="4" type="ORF">COT95_01140</name>
</gene>
<organism evidence="4 5">
    <name type="scientific">Candidatus Falkowbacteria bacterium CG10_big_fil_rev_8_21_14_0_10_37_6</name>
    <dbReference type="NCBI Taxonomy" id="1974563"/>
    <lineage>
        <taxon>Bacteria</taxon>
        <taxon>Candidatus Falkowiibacteriota</taxon>
    </lineage>
</organism>
<comment type="similarity">
    <text evidence="1 2">Belongs to the metallophosphoesterase superfamily. YfcE family.</text>
</comment>
<evidence type="ECO:0000259" key="3">
    <source>
        <dbReference type="Pfam" id="PF12850"/>
    </source>
</evidence>
<dbReference type="Proteomes" id="UP000228614">
    <property type="component" value="Unassembled WGS sequence"/>
</dbReference>
<feature type="domain" description="Calcineurin-like phosphoesterase" evidence="3">
    <location>
        <begin position="1"/>
        <end position="152"/>
    </location>
</feature>
<reference evidence="5" key="1">
    <citation type="submission" date="2017-09" db="EMBL/GenBank/DDBJ databases">
        <title>Depth-based differentiation of microbial function through sediment-hosted aquifers and enrichment of novel symbionts in the deep terrestrial subsurface.</title>
        <authorList>
            <person name="Probst A.J."/>
            <person name="Ladd B."/>
            <person name="Jarett J.K."/>
            <person name="Geller-Mcgrath D.E."/>
            <person name="Sieber C.M.K."/>
            <person name="Emerson J.B."/>
            <person name="Anantharaman K."/>
            <person name="Thomas B.C."/>
            <person name="Malmstrom R."/>
            <person name="Stieglmeier M."/>
            <person name="Klingl A."/>
            <person name="Woyke T."/>
            <person name="Ryan C.M."/>
            <person name="Banfield J.F."/>
        </authorList>
    </citation>
    <scope>NUCLEOTIDE SEQUENCE [LARGE SCALE GENOMIC DNA]</scope>
</reference>
<evidence type="ECO:0000256" key="1">
    <source>
        <dbReference type="ARBA" id="ARBA00008950"/>
    </source>
</evidence>
<dbReference type="Pfam" id="PF12850">
    <property type="entry name" value="Metallophos_2"/>
    <property type="match status" value="1"/>
</dbReference>
<evidence type="ECO:0000313" key="4">
    <source>
        <dbReference type="EMBL" id="PIR94995.1"/>
    </source>
</evidence>
<dbReference type="AlphaFoldDB" id="A0A2H0V7D2"/>
<keyword evidence="2" id="KW-0479">Metal-binding</keyword>